<evidence type="ECO:0000313" key="4">
    <source>
        <dbReference type="Proteomes" id="UP000193560"/>
    </source>
</evidence>
<evidence type="ECO:0000256" key="1">
    <source>
        <dbReference type="SAM" id="MobiDB-lite"/>
    </source>
</evidence>
<comment type="caution">
    <text evidence="3">The sequence shown here is derived from an EMBL/GenBank/DDBJ whole genome shotgun (WGS) entry which is preliminary data.</text>
</comment>
<feature type="signal peptide" evidence="2">
    <location>
        <begin position="1"/>
        <end position="20"/>
    </location>
</feature>
<feature type="compositionally biased region" description="Basic and acidic residues" evidence="1">
    <location>
        <begin position="31"/>
        <end position="48"/>
    </location>
</feature>
<accession>A0A1X2I061</accession>
<evidence type="ECO:0000256" key="2">
    <source>
        <dbReference type="SAM" id="SignalP"/>
    </source>
</evidence>
<name>A0A1X2I061_9FUNG</name>
<sequence>MVQASSFLFLLAFSAVMIQGAPLAARSKEHHTKDKPPTEESKLQRQDDAPGSPQTFGQQASGFGPTLPFVQQGPAGPPLGTGGTRSASSGPPATPPSRMDPQNPQTTAELPAAQQGPVQEHRKDIWDDNFDNSAFDNKIPTLPCLPPGPNNY</sequence>
<organism evidence="3 4">
    <name type="scientific">Absidia repens</name>
    <dbReference type="NCBI Taxonomy" id="90262"/>
    <lineage>
        <taxon>Eukaryota</taxon>
        <taxon>Fungi</taxon>
        <taxon>Fungi incertae sedis</taxon>
        <taxon>Mucoromycota</taxon>
        <taxon>Mucoromycotina</taxon>
        <taxon>Mucoromycetes</taxon>
        <taxon>Mucorales</taxon>
        <taxon>Cunninghamellaceae</taxon>
        <taxon>Absidia</taxon>
    </lineage>
</organism>
<keyword evidence="4" id="KW-1185">Reference proteome</keyword>
<dbReference type="Proteomes" id="UP000193560">
    <property type="component" value="Unassembled WGS sequence"/>
</dbReference>
<proteinExistence type="predicted"/>
<feature type="compositionally biased region" description="Pro residues" evidence="1">
    <location>
        <begin position="143"/>
        <end position="152"/>
    </location>
</feature>
<dbReference type="AlphaFoldDB" id="A0A1X2I061"/>
<feature type="region of interest" description="Disordered" evidence="1">
    <location>
        <begin position="25"/>
        <end position="152"/>
    </location>
</feature>
<gene>
    <name evidence="3" type="ORF">BCR42DRAFT_427357</name>
</gene>
<dbReference type="EMBL" id="MCGE01000040">
    <property type="protein sequence ID" value="ORZ06246.1"/>
    <property type="molecule type" value="Genomic_DNA"/>
</dbReference>
<evidence type="ECO:0000313" key="3">
    <source>
        <dbReference type="EMBL" id="ORZ06246.1"/>
    </source>
</evidence>
<feature type="chain" id="PRO_5012191430" evidence="2">
    <location>
        <begin position="21"/>
        <end position="152"/>
    </location>
</feature>
<reference evidence="3 4" key="1">
    <citation type="submission" date="2016-07" db="EMBL/GenBank/DDBJ databases">
        <title>Pervasive Adenine N6-methylation of Active Genes in Fungi.</title>
        <authorList>
            <consortium name="DOE Joint Genome Institute"/>
            <person name="Mondo S.J."/>
            <person name="Dannebaum R.O."/>
            <person name="Kuo R.C."/>
            <person name="Labutti K."/>
            <person name="Haridas S."/>
            <person name="Kuo A."/>
            <person name="Salamov A."/>
            <person name="Ahrendt S.R."/>
            <person name="Lipzen A."/>
            <person name="Sullivan W."/>
            <person name="Andreopoulos W.B."/>
            <person name="Clum A."/>
            <person name="Lindquist E."/>
            <person name="Daum C."/>
            <person name="Ramamoorthy G.K."/>
            <person name="Gryganskyi A."/>
            <person name="Culley D."/>
            <person name="Magnuson J.K."/>
            <person name="James T.Y."/>
            <person name="O'Malley M.A."/>
            <person name="Stajich J.E."/>
            <person name="Spatafora J.W."/>
            <person name="Visel A."/>
            <person name="Grigoriev I.V."/>
        </authorList>
    </citation>
    <scope>NUCLEOTIDE SEQUENCE [LARGE SCALE GENOMIC DNA]</scope>
    <source>
        <strain evidence="3 4">NRRL 1336</strain>
    </source>
</reference>
<keyword evidence="2" id="KW-0732">Signal</keyword>
<protein>
    <submittedName>
        <fullName evidence="3">Uncharacterized protein</fullName>
    </submittedName>
</protein>
<feature type="compositionally biased region" description="Polar residues" evidence="1">
    <location>
        <begin position="52"/>
        <end position="61"/>
    </location>
</feature>